<name>A0ABD3AQF4_9GENT</name>
<accession>A0ABD3AQF4</accession>
<sequence length="51" mass="5848">TFVQMHENNCRWTYLARRISGIAVFSTPSNHRGLKNVLELNGGSMKWRRGG</sequence>
<comment type="caution">
    <text evidence="1">The sequence shown here is derived from an EMBL/GenBank/DDBJ whole genome shotgun (WGS) entry which is preliminary data.</text>
</comment>
<evidence type="ECO:0000313" key="1">
    <source>
        <dbReference type="EMBL" id="KAL3533431.1"/>
    </source>
</evidence>
<reference evidence="1 2" key="1">
    <citation type="submission" date="2024-11" db="EMBL/GenBank/DDBJ databases">
        <title>A near-complete genome assembly of Cinchona calisaya.</title>
        <authorList>
            <person name="Lian D.C."/>
            <person name="Zhao X.W."/>
            <person name="Wei L."/>
        </authorList>
    </citation>
    <scope>NUCLEOTIDE SEQUENCE [LARGE SCALE GENOMIC DNA]</scope>
    <source>
        <tissue evidence="1">Nenye</tissue>
    </source>
</reference>
<gene>
    <name evidence="1" type="ORF">ACH5RR_006952</name>
</gene>
<dbReference type="Proteomes" id="UP001630127">
    <property type="component" value="Unassembled WGS sequence"/>
</dbReference>
<evidence type="ECO:0000313" key="2">
    <source>
        <dbReference type="Proteomes" id="UP001630127"/>
    </source>
</evidence>
<proteinExistence type="predicted"/>
<feature type="non-terminal residue" evidence="1">
    <location>
        <position position="51"/>
    </location>
</feature>
<feature type="non-terminal residue" evidence="1">
    <location>
        <position position="1"/>
    </location>
</feature>
<organism evidence="1 2">
    <name type="scientific">Cinchona calisaya</name>
    <dbReference type="NCBI Taxonomy" id="153742"/>
    <lineage>
        <taxon>Eukaryota</taxon>
        <taxon>Viridiplantae</taxon>
        <taxon>Streptophyta</taxon>
        <taxon>Embryophyta</taxon>
        <taxon>Tracheophyta</taxon>
        <taxon>Spermatophyta</taxon>
        <taxon>Magnoliopsida</taxon>
        <taxon>eudicotyledons</taxon>
        <taxon>Gunneridae</taxon>
        <taxon>Pentapetalae</taxon>
        <taxon>asterids</taxon>
        <taxon>lamiids</taxon>
        <taxon>Gentianales</taxon>
        <taxon>Rubiaceae</taxon>
        <taxon>Cinchonoideae</taxon>
        <taxon>Cinchoneae</taxon>
        <taxon>Cinchona</taxon>
    </lineage>
</organism>
<protein>
    <submittedName>
        <fullName evidence="1">Uncharacterized protein</fullName>
    </submittedName>
</protein>
<dbReference type="EMBL" id="JBJUIK010000003">
    <property type="protein sequence ID" value="KAL3533431.1"/>
    <property type="molecule type" value="Genomic_DNA"/>
</dbReference>
<dbReference type="AlphaFoldDB" id="A0ABD3AQF4"/>
<keyword evidence="2" id="KW-1185">Reference proteome</keyword>